<dbReference type="InterPro" id="IPR000504">
    <property type="entry name" value="RRM_dom"/>
</dbReference>
<proteinExistence type="predicted"/>
<dbReference type="AlphaFoldDB" id="F0VZJ0"/>
<feature type="domain" description="RRM" evidence="4">
    <location>
        <begin position="282"/>
        <end position="359"/>
    </location>
</feature>
<gene>
    <name evidence="5" type="primary">AlNc14C2G328</name>
    <name evidence="5" type="ORF">ALNC14_003630</name>
</gene>
<dbReference type="InterPro" id="IPR012677">
    <property type="entry name" value="Nucleotide-bd_a/b_plait_sf"/>
</dbReference>
<feature type="region of interest" description="Disordered" evidence="3">
    <location>
        <begin position="232"/>
        <end position="281"/>
    </location>
</feature>
<dbReference type="CDD" id="cd00590">
    <property type="entry name" value="RRM_SF"/>
    <property type="match status" value="2"/>
</dbReference>
<dbReference type="PANTHER" id="PTHR48025:SF1">
    <property type="entry name" value="RRM DOMAIN-CONTAINING PROTEIN"/>
    <property type="match status" value="1"/>
</dbReference>
<protein>
    <submittedName>
        <fullName evidence="5">RNA binding protein putative</fullName>
    </submittedName>
</protein>
<dbReference type="PROSITE" id="PS50102">
    <property type="entry name" value="RRM"/>
    <property type="match status" value="3"/>
</dbReference>
<dbReference type="SMART" id="SM00360">
    <property type="entry name" value="RRM"/>
    <property type="match status" value="3"/>
</dbReference>
<dbReference type="PANTHER" id="PTHR48025">
    <property type="entry name" value="OS02G0815200 PROTEIN"/>
    <property type="match status" value="1"/>
</dbReference>
<dbReference type="Gene3D" id="3.30.70.330">
    <property type="match status" value="3"/>
</dbReference>
<evidence type="ECO:0000313" key="5">
    <source>
        <dbReference type="EMBL" id="CCA14220.1"/>
    </source>
</evidence>
<reference evidence="5" key="1">
    <citation type="journal article" date="2011" name="PLoS Biol.">
        <title>Gene gain and loss during evolution of obligate parasitism in the white rust pathogen of Arabidopsis thaliana.</title>
        <authorList>
            <person name="Kemen E."/>
            <person name="Gardiner A."/>
            <person name="Schultz-Larsen T."/>
            <person name="Kemen A.C."/>
            <person name="Balmuth A.L."/>
            <person name="Robert-Seilaniantz A."/>
            <person name="Bailey K."/>
            <person name="Holub E."/>
            <person name="Studholme D.J."/>
            <person name="Maclean D."/>
            <person name="Jones J.D."/>
        </authorList>
    </citation>
    <scope>NUCLEOTIDE SEQUENCE</scope>
</reference>
<sequence>MDVDDELHKKLDMSLEEIEQGRRKQENKLNSGGHDAPHAAGNAQNTHQDDHDDENSDGSEDADMEVVTGRRVYVGNLSWKVKWQDLKDHMRSAGDVEHAVIMEVGGRSKGCGIVTYATESEAQNAIETLNDTELDGRKIFVREDREENASAQPRAKGCRVYVGNLPWTVKWQALKDHMKQAGTVIHADVLEEAGGWSKGCGLVEFSTPDEAQNAIDMLNDTELEGRNIFVREDREPDGGSITSIARRGGRGGRSSGGRGNSRFAGRGPREGNSGHSHSSDVKQVYVGNLPWDTTSRNLENLFQSAGDVERAEVVEFPDGRSRGFGIVKFKSSSEAQCAIDELNGTEHNGRRLEVRLDKRG</sequence>
<dbReference type="EMBL" id="FR824047">
    <property type="protein sequence ID" value="CCA14220.1"/>
    <property type="molecule type" value="Genomic_DNA"/>
</dbReference>
<feature type="region of interest" description="Disordered" evidence="3">
    <location>
        <begin position="1"/>
        <end position="66"/>
    </location>
</feature>
<dbReference type="FunFam" id="3.30.70.330:FF:000362">
    <property type="entry name" value="GBP2p Poly(A+) RNA-binding protein"/>
    <property type="match status" value="2"/>
</dbReference>
<evidence type="ECO:0000259" key="4">
    <source>
        <dbReference type="PROSITE" id="PS50102"/>
    </source>
</evidence>
<name>F0VZJ0_9STRA</name>
<dbReference type="Pfam" id="PF00076">
    <property type="entry name" value="RRM_1"/>
    <property type="match status" value="3"/>
</dbReference>
<feature type="domain" description="RRM" evidence="4">
    <location>
        <begin position="158"/>
        <end position="235"/>
    </location>
</feature>
<organism evidence="5">
    <name type="scientific">Albugo laibachii Nc14</name>
    <dbReference type="NCBI Taxonomy" id="890382"/>
    <lineage>
        <taxon>Eukaryota</taxon>
        <taxon>Sar</taxon>
        <taxon>Stramenopiles</taxon>
        <taxon>Oomycota</taxon>
        <taxon>Peronosporomycetes</taxon>
        <taxon>Albuginales</taxon>
        <taxon>Albuginaceae</taxon>
        <taxon>Albugo</taxon>
    </lineage>
</organism>
<evidence type="ECO:0000256" key="3">
    <source>
        <dbReference type="SAM" id="MobiDB-lite"/>
    </source>
</evidence>
<evidence type="ECO:0000256" key="2">
    <source>
        <dbReference type="PROSITE-ProRule" id="PRU00176"/>
    </source>
</evidence>
<dbReference type="HOGENOM" id="CLU_012062_15_7_1"/>
<feature type="compositionally biased region" description="Basic and acidic residues" evidence="3">
    <location>
        <begin position="1"/>
        <end position="27"/>
    </location>
</feature>
<feature type="domain" description="RRM" evidence="4">
    <location>
        <begin position="70"/>
        <end position="146"/>
    </location>
</feature>
<dbReference type="InterPro" id="IPR050502">
    <property type="entry name" value="Euk_RNA-bind_prot"/>
</dbReference>
<feature type="compositionally biased region" description="Acidic residues" evidence="3">
    <location>
        <begin position="51"/>
        <end position="64"/>
    </location>
</feature>
<dbReference type="SUPFAM" id="SSF54928">
    <property type="entry name" value="RNA-binding domain, RBD"/>
    <property type="match status" value="3"/>
</dbReference>
<keyword evidence="1 2" id="KW-0694">RNA-binding</keyword>
<reference evidence="5" key="2">
    <citation type="submission" date="2011-02" db="EMBL/GenBank/DDBJ databases">
        <authorList>
            <person name="MacLean D."/>
        </authorList>
    </citation>
    <scope>NUCLEOTIDE SEQUENCE</scope>
</reference>
<dbReference type="GO" id="GO:0003729">
    <property type="term" value="F:mRNA binding"/>
    <property type="evidence" value="ECO:0007669"/>
    <property type="project" value="TreeGrafter"/>
</dbReference>
<accession>F0VZJ0</accession>
<evidence type="ECO:0000256" key="1">
    <source>
        <dbReference type="ARBA" id="ARBA00022884"/>
    </source>
</evidence>
<dbReference type="InterPro" id="IPR035979">
    <property type="entry name" value="RBD_domain_sf"/>
</dbReference>